<dbReference type="EMBL" id="LXXM01000189">
    <property type="protein sequence ID" value="PZS90077.1"/>
    <property type="molecule type" value="Genomic_DNA"/>
</dbReference>
<comment type="caution">
    <text evidence="5">The sequence shown here is derived from an EMBL/GenBank/DDBJ whole genome shotgun (WGS) entry which is preliminary data.</text>
</comment>
<feature type="compositionally biased region" description="Basic and acidic residues" evidence="4">
    <location>
        <begin position="696"/>
        <end position="722"/>
    </location>
</feature>
<dbReference type="Proteomes" id="UP000249614">
    <property type="component" value="Unassembled WGS sequence"/>
</dbReference>
<dbReference type="PROSITE" id="PS50088">
    <property type="entry name" value="ANK_REPEAT"/>
    <property type="match status" value="2"/>
</dbReference>
<feature type="region of interest" description="Disordered" evidence="4">
    <location>
        <begin position="692"/>
        <end position="722"/>
    </location>
</feature>
<organism evidence="5 6">
    <name type="scientific">Stenotrophomonas maltophilia</name>
    <name type="common">Pseudomonas maltophilia</name>
    <name type="synonym">Xanthomonas maltophilia</name>
    <dbReference type="NCBI Taxonomy" id="40324"/>
    <lineage>
        <taxon>Bacteria</taxon>
        <taxon>Pseudomonadati</taxon>
        <taxon>Pseudomonadota</taxon>
        <taxon>Gammaproteobacteria</taxon>
        <taxon>Lysobacterales</taxon>
        <taxon>Lysobacteraceae</taxon>
        <taxon>Stenotrophomonas</taxon>
        <taxon>Stenotrophomonas maltophilia group</taxon>
    </lineage>
</organism>
<keyword evidence="1" id="KW-0677">Repeat</keyword>
<evidence type="ECO:0000256" key="1">
    <source>
        <dbReference type="ARBA" id="ARBA00022737"/>
    </source>
</evidence>
<keyword evidence="2 3" id="KW-0040">ANK repeat</keyword>
<sequence length="722" mass="78633">MAKRTPKSLVHQAALALSRAEADQDRAETAAWHACRALDELRDELPEGTFEDHLREQVGMSYSGAKMVSEVFADRDDFLRSSAQAVALVPEAEATTARLQQAHEAHLANPATRTALSRSPRTNHGWEGDSMAPLLDWIHGSENGLTKTVKGEAIARMDLYIRSGWAEKDLGTGGESETNNAGSLREVFQKLRAGENVSPHEVKASLDARWQEVFTPIRVDKVQLHDQRADKTAVAFESGVATFSMDGKGMTEAGGRIDGFIRDAYDPKAWHLAFASTSEDSRKQGDQMTRHVGGVLTGMTIGAPPWEDGGHRIASTSYYAPAIASESRAKAMDLTPPQQEAINRLALYAQLDDPYVRQHRGVGDAVLATTHYAIGAGKTTTGRELAPQEQRDMSPAQHARQAVDAVKALANVDWDRAFRSTGEKSGREIIIPLAQSALDGLAKHYPDALPELKKAVPHLKRLSEADGIARTGLERDLLGTAAGLKHVPASTIQDAPTLSDDHVLQLKRHIAIANSRDSVKGVVHEALHKHVDAQDEDGNTALHIAAGERDLQLTQKLLSRRIDATAQNAEGQTALHVAAGTSARTARAQNDQAQLVALLAPYSAMDTQDQDGNTPMHLAASKGLDRTVGELLRHGADPSLRNQQGEKPVDLARGYARQVTSPTLRLSADRSAMTLEIAEQQRAMVMSQFKHPAQMRAEREAQGRTADRDLSPVQERRRSVRY</sequence>
<dbReference type="InterPro" id="IPR036770">
    <property type="entry name" value="Ankyrin_rpt-contain_sf"/>
</dbReference>
<accession>A0A2W6I2X8</accession>
<dbReference type="Gene3D" id="1.25.40.20">
    <property type="entry name" value="Ankyrin repeat-containing domain"/>
    <property type="match status" value="2"/>
</dbReference>
<dbReference type="Pfam" id="PF13857">
    <property type="entry name" value="Ank_5"/>
    <property type="match status" value="1"/>
</dbReference>
<evidence type="ECO:0000256" key="4">
    <source>
        <dbReference type="SAM" id="MobiDB-lite"/>
    </source>
</evidence>
<evidence type="ECO:0000313" key="6">
    <source>
        <dbReference type="Proteomes" id="UP000249614"/>
    </source>
</evidence>
<name>A0A2W6I2X8_STEMA</name>
<feature type="repeat" description="ANK" evidence="3">
    <location>
        <begin position="537"/>
        <end position="569"/>
    </location>
</feature>
<dbReference type="Pfam" id="PF00023">
    <property type="entry name" value="Ank"/>
    <property type="match status" value="1"/>
</dbReference>
<reference evidence="5 6" key="1">
    <citation type="submission" date="2016-05" db="EMBL/GenBank/DDBJ databases">
        <authorList>
            <person name="Lavstsen T."/>
            <person name="Jespersen J.S."/>
        </authorList>
    </citation>
    <scope>NUCLEOTIDE SEQUENCE [LARGE SCALE GENOMIC DNA]</scope>
    <source>
        <strain evidence="5 6">SM-5815</strain>
    </source>
</reference>
<evidence type="ECO:0000313" key="5">
    <source>
        <dbReference type="EMBL" id="PZS90077.1"/>
    </source>
</evidence>
<dbReference type="SMART" id="SM00248">
    <property type="entry name" value="ANK"/>
    <property type="match status" value="3"/>
</dbReference>
<evidence type="ECO:0000256" key="3">
    <source>
        <dbReference type="PROSITE-ProRule" id="PRU00023"/>
    </source>
</evidence>
<dbReference type="InterPro" id="IPR002110">
    <property type="entry name" value="Ankyrin_rpt"/>
</dbReference>
<evidence type="ECO:0000256" key="2">
    <source>
        <dbReference type="ARBA" id="ARBA00023043"/>
    </source>
</evidence>
<dbReference type="SUPFAM" id="SSF48403">
    <property type="entry name" value="Ankyrin repeat"/>
    <property type="match status" value="1"/>
</dbReference>
<gene>
    <name evidence="5" type="ORF">A7X83_11310</name>
</gene>
<feature type="repeat" description="ANK" evidence="3">
    <location>
        <begin position="611"/>
        <end position="643"/>
    </location>
</feature>
<dbReference type="PANTHER" id="PTHR24171">
    <property type="entry name" value="ANKYRIN REPEAT DOMAIN-CONTAINING PROTEIN 39-RELATED"/>
    <property type="match status" value="1"/>
</dbReference>
<dbReference type="AlphaFoldDB" id="A0A2W6I2X8"/>
<dbReference type="RefSeq" id="WP_111112913.1">
    <property type="nucleotide sequence ID" value="NZ_LXXM01000189.1"/>
</dbReference>
<proteinExistence type="predicted"/>
<protein>
    <submittedName>
        <fullName evidence="5">Uncharacterized protein</fullName>
    </submittedName>
</protein>
<dbReference type="PROSITE" id="PS50297">
    <property type="entry name" value="ANK_REP_REGION"/>
    <property type="match status" value="2"/>
</dbReference>